<dbReference type="AlphaFoldDB" id="A0A383EU25"/>
<dbReference type="SUPFAM" id="SSF53756">
    <property type="entry name" value="UDP-Glycosyltransferase/glycogen phosphorylase"/>
    <property type="match status" value="1"/>
</dbReference>
<proteinExistence type="predicted"/>
<dbReference type="EMBL" id="UINC01228722">
    <property type="protein sequence ID" value="SVE60149.1"/>
    <property type="molecule type" value="Genomic_DNA"/>
</dbReference>
<reference evidence="1" key="1">
    <citation type="submission" date="2018-05" db="EMBL/GenBank/DDBJ databases">
        <authorList>
            <person name="Lanie J.A."/>
            <person name="Ng W.-L."/>
            <person name="Kazmierczak K.M."/>
            <person name="Andrzejewski T.M."/>
            <person name="Davidsen T.M."/>
            <person name="Wayne K.J."/>
            <person name="Tettelin H."/>
            <person name="Glass J.I."/>
            <person name="Rusch D."/>
            <person name="Podicherti R."/>
            <person name="Tsui H.-C.T."/>
            <person name="Winkler M.E."/>
        </authorList>
    </citation>
    <scope>NUCLEOTIDE SEQUENCE</scope>
</reference>
<protein>
    <recommendedName>
        <fullName evidence="2">TPR repeat-containing protein</fullName>
    </recommendedName>
</protein>
<accession>A0A383EU25</accession>
<sequence length="177" mass="20303">MTACPDKTAELRNKYQKLANNKKLVGISWKSTGTDKRRALAKSIPLKTWIPILSRSNCYFINLQYGDVGSELSLFESETRLKIYWDQGIDPLTHLDDFAAQISALDLIISIDNSTIHMAGALGKKVWTLLPYAPDWRWLLGTEDTIWYPTMKLFRQNKIEDWQDTFQQLSSMITANA</sequence>
<name>A0A383EU25_9ZZZZ</name>
<gene>
    <name evidence="1" type="ORF">METZ01_LOCUS513003</name>
</gene>
<organism evidence="1">
    <name type="scientific">marine metagenome</name>
    <dbReference type="NCBI Taxonomy" id="408172"/>
    <lineage>
        <taxon>unclassified sequences</taxon>
        <taxon>metagenomes</taxon>
        <taxon>ecological metagenomes</taxon>
    </lineage>
</organism>
<evidence type="ECO:0008006" key="2">
    <source>
        <dbReference type="Google" id="ProtNLM"/>
    </source>
</evidence>
<dbReference type="Gene3D" id="3.40.50.2000">
    <property type="entry name" value="Glycogen Phosphorylase B"/>
    <property type="match status" value="1"/>
</dbReference>
<evidence type="ECO:0000313" key="1">
    <source>
        <dbReference type="EMBL" id="SVE60149.1"/>
    </source>
</evidence>